<keyword evidence="18" id="KW-0132">Cell division</keyword>
<dbReference type="FunFam" id="1.10.8.60:FF:000001">
    <property type="entry name" value="ATP-dependent zinc metalloprotease FtsH"/>
    <property type="match status" value="1"/>
</dbReference>
<feature type="binding site" evidence="15">
    <location>
        <position position="522"/>
    </location>
    <ligand>
        <name>Zn(2+)</name>
        <dbReference type="ChEBI" id="CHEBI:29105"/>
        <note>catalytic</note>
    </ligand>
</feature>
<dbReference type="SMART" id="SM00382">
    <property type="entry name" value="AAA"/>
    <property type="match status" value="1"/>
</dbReference>
<comment type="similarity">
    <text evidence="16">Belongs to the AAA ATPase family.</text>
</comment>
<dbReference type="InterPro" id="IPR027417">
    <property type="entry name" value="P-loop_NTPase"/>
</dbReference>
<name>A0A1F5EW19_9BACT</name>
<comment type="subcellular location">
    <subcellularLocation>
        <location evidence="15">Cell membrane</location>
        <topology evidence="15">Multi-pass membrane protein</topology>
        <orientation evidence="15">Cytoplasmic side</orientation>
    </subcellularLocation>
    <subcellularLocation>
        <location evidence="1">Membrane</location>
    </subcellularLocation>
</comment>
<evidence type="ECO:0000256" key="15">
    <source>
        <dbReference type="HAMAP-Rule" id="MF_01458"/>
    </source>
</evidence>
<keyword evidence="18" id="KW-0131">Cell cycle</keyword>
<evidence type="ECO:0000313" key="19">
    <source>
        <dbReference type="Proteomes" id="UP000177390"/>
    </source>
</evidence>
<keyword evidence="3 15" id="KW-1003">Cell membrane</keyword>
<dbReference type="Pfam" id="PF06480">
    <property type="entry name" value="FtsH_ext"/>
    <property type="match status" value="1"/>
</dbReference>
<dbReference type="Proteomes" id="UP000177390">
    <property type="component" value="Unassembled WGS sequence"/>
</dbReference>
<evidence type="ECO:0000259" key="17">
    <source>
        <dbReference type="SMART" id="SM00382"/>
    </source>
</evidence>
<dbReference type="GO" id="GO:0004176">
    <property type="term" value="F:ATP-dependent peptidase activity"/>
    <property type="evidence" value="ECO:0007669"/>
    <property type="project" value="InterPro"/>
</dbReference>
<keyword evidence="6 15" id="KW-0479">Metal-binding</keyword>
<dbReference type="PANTHER" id="PTHR23076">
    <property type="entry name" value="METALLOPROTEASE M41 FTSH"/>
    <property type="match status" value="1"/>
</dbReference>
<keyword evidence="7 15" id="KW-0547">Nucleotide-binding</keyword>
<dbReference type="AlphaFoldDB" id="A0A1F5EW19"/>
<dbReference type="SUPFAM" id="SSF52540">
    <property type="entry name" value="P-loop containing nucleoside triphosphate hydrolases"/>
    <property type="match status" value="1"/>
</dbReference>
<evidence type="ECO:0000256" key="3">
    <source>
        <dbReference type="ARBA" id="ARBA00022475"/>
    </source>
</evidence>
<dbReference type="InterPro" id="IPR005936">
    <property type="entry name" value="FtsH"/>
</dbReference>
<dbReference type="Pfam" id="PF01434">
    <property type="entry name" value="Peptidase_M41"/>
    <property type="match status" value="1"/>
</dbReference>
<dbReference type="Gene3D" id="3.40.50.300">
    <property type="entry name" value="P-loop containing nucleotide triphosphate hydrolases"/>
    <property type="match status" value="1"/>
</dbReference>
<comment type="caution">
    <text evidence="15">Lacks conserved residue(s) required for the propagation of feature annotation.</text>
</comment>
<accession>A0A1F5EW19</accession>
<dbReference type="InterPro" id="IPR037219">
    <property type="entry name" value="Peptidase_M41-like"/>
</dbReference>
<evidence type="ECO:0000256" key="9">
    <source>
        <dbReference type="ARBA" id="ARBA00022833"/>
    </source>
</evidence>
<feature type="binding site" evidence="15">
    <location>
        <position position="450"/>
    </location>
    <ligand>
        <name>Zn(2+)</name>
        <dbReference type="ChEBI" id="CHEBI:29105"/>
        <note>catalytic</note>
    </ligand>
</feature>
<dbReference type="InterPro" id="IPR000642">
    <property type="entry name" value="Peptidase_M41"/>
</dbReference>
<comment type="subunit">
    <text evidence="15">Homohexamer.</text>
</comment>
<evidence type="ECO:0000256" key="11">
    <source>
        <dbReference type="ARBA" id="ARBA00022989"/>
    </source>
</evidence>
<keyword evidence="10 15" id="KW-0067">ATP-binding</keyword>
<evidence type="ECO:0000256" key="7">
    <source>
        <dbReference type="ARBA" id="ARBA00022741"/>
    </source>
</evidence>
<evidence type="ECO:0000256" key="1">
    <source>
        <dbReference type="ARBA" id="ARBA00004370"/>
    </source>
</evidence>
<feature type="transmembrane region" description="Helical" evidence="15">
    <location>
        <begin position="133"/>
        <end position="154"/>
    </location>
</feature>
<feature type="active site" evidence="15">
    <location>
        <position position="447"/>
    </location>
</feature>
<feature type="binding site" evidence="15">
    <location>
        <position position="446"/>
    </location>
    <ligand>
        <name>Zn(2+)</name>
        <dbReference type="ChEBI" id="CHEBI:29105"/>
        <note>catalytic</note>
    </ligand>
</feature>
<evidence type="ECO:0000256" key="6">
    <source>
        <dbReference type="ARBA" id="ARBA00022723"/>
    </source>
</evidence>
<dbReference type="Gene3D" id="1.10.8.60">
    <property type="match status" value="1"/>
</dbReference>
<dbReference type="HAMAP" id="MF_01458">
    <property type="entry name" value="FtsH"/>
    <property type="match status" value="1"/>
</dbReference>
<comment type="function">
    <text evidence="15">Acts as a processive, ATP-dependent zinc metallopeptidase for both cytoplasmic and membrane proteins. Plays a role in the quality control of integral membrane proteins.</text>
</comment>
<feature type="transmembrane region" description="Helical" evidence="15">
    <location>
        <begin position="31"/>
        <end position="50"/>
    </location>
</feature>
<dbReference type="NCBIfam" id="TIGR01241">
    <property type="entry name" value="FtsH_fam"/>
    <property type="match status" value="1"/>
</dbReference>
<dbReference type="GO" id="GO:0004222">
    <property type="term" value="F:metalloendopeptidase activity"/>
    <property type="evidence" value="ECO:0007669"/>
    <property type="project" value="InterPro"/>
</dbReference>
<dbReference type="GO" id="GO:0051301">
    <property type="term" value="P:cell division"/>
    <property type="evidence" value="ECO:0007669"/>
    <property type="project" value="UniProtKB-KW"/>
</dbReference>
<keyword evidence="5 15" id="KW-0812">Transmembrane</keyword>
<keyword evidence="9 15" id="KW-0862">Zinc</keyword>
<dbReference type="SUPFAM" id="SSF140990">
    <property type="entry name" value="FtsH protease domain-like"/>
    <property type="match status" value="1"/>
</dbReference>
<comment type="similarity">
    <text evidence="14 15">In the central section; belongs to the AAA ATPase family.</text>
</comment>
<evidence type="ECO:0000256" key="4">
    <source>
        <dbReference type="ARBA" id="ARBA00022670"/>
    </source>
</evidence>
<feature type="domain" description="AAA+ ATPase" evidence="17">
    <location>
        <begin position="217"/>
        <end position="356"/>
    </location>
</feature>
<dbReference type="Gene3D" id="1.20.58.760">
    <property type="entry name" value="Peptidase M41"/>
    <property type="match status" value="1"/>
</dbReference>
<reference evidence="18 19" key="1">
    <citation type="journal article" date="2016" name="Nat. Commun.">
        <title>Thousands of microbial genomes shed light on interconnected biogeochemical processes in an aquifer system.</title>
        <authorList>
            <person name="Anantharaman K."/>
            <person name="Brown C.T."/>
            <person name="Hug L.A."/>
            <person name="Sharon I."/>
            <person name="Castelle C.J."/>
            <person name="Probst A.J."/>
            <person name="Thomas B.C."/>
            <person name="Singh A."/>
            <person name="Wilkins M.J."/>
            <person name="Karaoz U."/>
            <person name="Brodie E.L."/>
            <person name="Williams K.H."/>
            <person name="Hubbard S.S."/>
            <person name="Banfield J.F."/>
        </authorList>
    </citation>
    <scope>NUCLEOTIDE SEQUENCE [LARGE SCALE GENOMIC DNA]</scope>
</reference>
<keyword evidence="4 15" id="KW-0645">Protease</keyword>
<evidence type="ECO:0000256" key="16">
    <source>
        <dbReference type="RuleBase" id="RU003651"/>
    </source>
</evidence>
<evidence type="ECO:0000256" key="10">
    <source>
        <dbReference type="ARBA" id="ARBA00022840"/>
    </source>
</evidence>
<evidence type="ECO:0000256" key="14">
    <source>
        <dbReference type="ARBA" id="ARBA00061570"/>
    </source>
</evidence>
<dbReference type="CDD" id="cd19501">
    <property type="entry name" value="RecA-like_FtsH"/>
    <property type="match status" value="1"/>
</dbReference>
<dbReference type="InterPro" id="IPR041569">
    <property type="entry name" value="AAA_lid_3"/>
</dbReference>
<evidence type="ECO:0000256" key="8">
    <source>
        <dbReference type="ARBA" id="ARBA00022801"/>
    </source>
</evidence>
<evidence type="ECO:0000313" key="18">
    <source>
        <dbReference type="EMBL" id="OGD71589.1"/>
    </source>
</evidence>
<comment type="similarity">
    <text evidence="2 15">In the C-terminal section; belongs to the peptidase M41 family.</text>
</comment>
<comment type="cofactor">
    <cofactor evidence="15">
        <name>Zn(2+)</name>
        <dbReference type="ChEBI" id="CHEBI:29105"/>
    </cofactor>
    <text evidence="15">Binds 1 zinc ion per subunit.</text>
</comment>
<protein>
    <recommendedName>
        <fullName evidence="15">ATP-dependent zinc metalloprotease FtsH</fullName>
        <ecNumber evidence="15">3.4.24.-</ecNumber>
    </recommendedName>
</protein>
<keyword evidence="12 15" id="KW-0482">Metalloprotease</keyword>
<keyword evidence="8 15" id="KW-0378">Hydrolase</keyword>
<comment type="caution">
    <text evidence="18">The sequence shown here is derived from an EMBL/GenBank/DDBJ whole genome shotgun (WGS) entry which is preliminary data.</text>
</comment>
<dbReference type="PROSITE" id="PS00674">
    <property type="entry name" value="AAA"/>
    <property type="match status" value="1"/>
</dbReference>
<dbReference type="Pfam" id="PF00004">
    <property type="entry name" value="AAA"/>
    <property type="match status" value="1"/>
</dbReference>
<dbReference type="GO" id="GO:0005886">
    <property type="term" value="C:plasma membrane"/>
    <property type="evidence" value="ECO:0007669"/>
    <property type="project" value="UniProtKB-SubCell"/>
</dbReference>
<dbReference type="FunFam" id="1.20.58.760:FF:000001">
    <property type="entry name" value="ATP-dependent zinc metalloprotease FtsH"/>
    <property type="match status" value="1"/>
</dbReference>
<gene>
    <name evidence="15" type="primary">ftsH</name>
    <name evidence="18" type="ORF">A3D09_02765</name>
</gene>
<dbReference type="InterPro" id="IPR003593">
    <property type="entry name" value="AAA+_ATPase"/>
</dbReference>
<evidence type="ECO:0000256" key="13">
    <source>
        <dbReference type="ARBA" id="ARBA00023136"/>
    </source>
</evidence>
<dbReference type="InterPro" id="IPR003960">
    <property type="entry name" value="ATPase_AAA_CS"/>
</dbReference>
<dbReference type="PANTHER" id="PTHR23076:SF97">
    <property type="entry name" value="ATP-DEPENDENT ZINC METALLOPROTEASE YME1L1"/>
    <property type="match status" value="1"/>
</dbReference>
<keyword evidence="11 15" id="KW-1133">Transmembrane helix</keyword>
<dbReference type="EMBL" id="MFAH01000021">
    <property type="protein sequence ID" value="OGD71589.1"/>
    <property type="molecule type" value="Genomic_DNA"/>
</dbReference>
<dbReference type="GO" id="GO:0008270">
    <property type="term" value="F:zinc ion binding"/>
    <property type="evidence" value="ECO:0007669"/>
    <property type="project" value="UniProtKB-UniRule"/>
</dbReference>
<sequence>MATKEAEKTIPPKPPEVKKYEFRMNFSLRRIIIWSLILFLFLPELIFLLTKNSGIVEEIPLTTAIAEIKSGNVEKVEIRGDEIALFYPEENNVPKIKLSRKEEGSSFIETLQRAEVDPSKAKVEVSSMAFSNILAGFVSLVLPILAFGLLMIFLMRRRGGGDMMFGIGKSKAKLFAKGKQAIKFTDVAGVDEAKKELEEVVDFLKHPKKYRDLGARTPKGVLLVGPAGVGKTLLAKAVAGEAGVPFFSMAGSEFMEMLVGVGASRVRDLFETAKKAAPSIIFIDELDAIGRMRGVGIMGGHDERDQTLNQILVEMDGFTTNDNVIVLAATNRPDVLDPALIRPGRFDRRVVLDLPDIEGRKATMKIHAVGKPFARDLNWDKMAKRTVGFSGADIENMLNEAAIGAARGENKTISEADLEEAATRVKLGPEKKRLQSPREREMTAYHEAGHAVVGHLLPGADPVHRVSIVSRGMALGYTMSRPDTDKYQQTESELKDQIAVMQGGRAAEEVVYREKTGGASNDIERATRIARAMVTDFGMSKLGPISMSPMYESSDWGRAYGEPYKVSDQMQGKIDDEIKRLVDDGYKLAEKIVKDNRDKMDKLVETLLEAETVEQEEFEKIMGVKKAVPALETMIKHPASAK</sequence>
<dbReference type="GO" id="GO:0006508">
    <property type="term" value="P:proteolysis"/>
    <property type="evidence" value="ECO:0007669"/>
    <property type="project" value="UniProtKB-KW"/>
</dbReference>
<dbReference type="FunFam" id="3.40.50.300:FF:000001">
    <property type="entry name" value="ATP-dependent zinc metalloprotease FtsH"/>
    <property type="match status" value="1"/>
</dbReference>
<evidence type="ECO:0000256" key="5">
    <source>
        <dbReference type="ARBA" id="ARBA00022692"/>
    </source>
</evidence>
<dbReference type="GO" id="GO:0016887">
    <property type="term" value="F:ATP hydrolysis activity"/>
    <property type="evidence" value="ECO:0007669"/>
    <property type="project" value="UniProtKB-UniRule"/>
</dbReference>
<evidence type="ECO:0000256" key="2">
    <source>
        <dbReference type="ARBA" id="ARBA00010044"/>
    </source>
</evidence>
<evidence type="ECO:0000256" key="12">
    <source>
        <dbReference type="ARBA" id="ARBA00023049"/>
    </source>
</evidence>
<dbReference type="GO" id="GO:0005524">
    <property type="term" value="F:ATP binding"/>
    <property type="evidence" value="ECO:0007669"/>
    <property type="project" value="UniProtKB-UniRule"/>
</dbReference>
<dbReference type="Pfam" id="PF17862">
    <property type="entry name" value="AAA_lid_3"/>
    <property type="match status" value="1"/>
</dbReference>
<dbReference type="EC" id="3.4.24.-" evidence="15"/>
<dbReference type="GO" id="GO:0030163">
    <property type="term" value="P:protein catabolic process"/>
    <property type="evidence" value="ECO:0007669"/>
    <property type="project" value="UniProtKB-UniRule"/>
</dbReference>
<organism evidence="18 19">
    <name type="scientific">Candidatus Collierbacteria bacterium RIFCSPHIGHO2_02_FULL_49_10</name>
    <dbReference type="NCBI Taxonomy" id="1817723"/>
    <lineage>
        <taxon>Bacteria</taxon>
        <taxon>Candidatus Collieribacteriota</taxon>
    </lineage>
</organism>
<keyword evidence="13 15" id="KW-0472">Membrane</keyword>
<proteinExistence type="inferred from homology"/>
<dbReference type="InterPro" id="IPR011546">
    <property type="entry name" value="Pept_M41_FtsH_extracell"/>
</dbReference>
<dbReference type="InterPro" id="IPR003959">
    <property type="entry name" value="ATPase_AAA_core"/>
</dbReference>